<comment type="caution">
    <text evidence="2">The sequence shown here is derived from an EMBL/GenBank/DDBJ whole genome shotgun (WGS) entry which is preliminary data.</text>
</comment>
<proteinExistence type="predicted"/>
<feature type="non-terminal residue" evidence="2">
    <location>
        <position position="82"/>
    </location>
</feature>
<dbReference type="Proteomes" id="UP000774570">
    <property type="component" value="Unassembled WGS sequence"/>
</dbReference>
<feature type="transmembrane region" description="Helical" evidence="1">
    <location>
        <begin position="32"/>
        <end position="53"/>
    </location>
</feature>
<keyword evidence="3" id="KW-1185">Reference proteome</keyword>
<evidence type="ECO:0000313" key="3">
    <source>
        <dbReference type="Proteomes" id="UP000774570"/>
    </source>
</evidence>
<evidence type="ECO:0000256" key="1">
    <source>
        <dbReference type="SAM" id="Phobius"/>
    </source>
</evidence>
<protein>
    <recommendedName>
        <fullName evidence="4">Flp family type IVb pilin</fullName>
    </recommendedName>
</protein>
<reference evidence="2 3" key="1">
    <citation type="submission" date="2021-07" db="EMBL/GenBank/DDBJ databases">
        <title>Actinomadura sp. PM05-2 isolated from lichen.</title>
        <authorList>
            <person name="Somphong A."/>
            <person name="Phongsopitanun W."/>
            <person name="Tanasupawat S."/>
            <person name="Peongsungnone V."/>
        </authorList>
    </citation>
    <scope>NUCLEOTIDE SEQUENCE [LARGE SCALE GENOMIC DNA]</scope>
    <source>
        <strain evidence="2 3">PM05-2</strain>
    </source>
</reference>
<dbReference type="RefSeq" id="WP_220168179.1">
    <property type="nucleotide sequence ID" value="NZ_JAIBOA010000013.1"/>
</dbReference>
<keyword evidence="1" id="KW-0812">Transmembrane</keyword>
<organism evidence="2 3">
    <name type="scientific">Actinomadura parmotrematis</name>
    <dbReference type="NCBI Taxonomy" id="2864039"/>
    <lineage>
        <taxon>Bacteria</taxon>
        <taxon>Bacillati</taxon>
        <taxon>Actinomycetota</taxon>
        <taxon>Actinomycetes</taxon>
        <taxon>Streptosporangiales</taxon>
        <taxon>Thermomonosporaceae</taxon>
        <taxon>Actinomadura</taxon>
    </lineage>
</organism>
<dbReference type="EMBL" id="JAIBOA010000013">
    <property type="protein sequence ID" value="MBW8484957.1"/>
    <property type="molecule type" value="Genomic_DNA"/>
</dbReference>
<evidence type="ECO:0000313" key="2">
    <source>
        <dbReference type="EMBL" id="MBW8484957.1"/>
    </source>
</evidence>
<keyword evidence="1" id="KW-1133">Transmembrane helix</keyword>
<accession>A0ABS7FWZ7</accession>
<evidence type="ECO:0008006" key="4">
    <source>
        <dbReference type="Google" id="ProtNLM"/>
    </source>
</evidence>
<gene>
    <name evidence="2" type="ORF">K1Y72_21420</name>
</gene>
<keyword evidence="1" id="KW-0472">Membrane</keyword>
<name>A0ABS7FWZ7_9ACTN</name>
<sequence length="82" mass="8579">MNPLLPVLVSLETFLRDRIEARAERDDRGASAFEYAALIVVAAAIIGFLFTLIPGVKDAVSKAIDTMFKGGGGDAPPATGTT</sequence>